<evidence type="ECO:0000313" key="26">
    <source>
        <dbReference type="Proteomes" id="UP001151752"/>
    </source>
</evidence>
<keyword evidence="14" id="KW-1015">Disulfide bond</keyword>
<dbReference type="InterPro" id="IPR000858">
    <property type="entry name" value="S_locus_glycoprot_dom"/>
</dbReference>
<evidence type="ECO:0000256" key="7">
    <source>
        <dbReference type="ARBA" id="ARBA00022734"/>
    </source>
</evidence>
<dbReference type="GO" id="GO:0005886">
    <property type="term" value="C:plasma membrane"/>
    <property type="evidence" value="ECO:0007669"/>
    <property type="project" value="UniProtKB-SubCell"/>
</dbReference>
<accession>A0A9Q0ZUI1</accession>
<evidence type="ECO:0000256" key="1">
    <source>
        <dbReference type="ARBA" id="ARBA00004251"/>
    </source>
</evidence>
<evidence type="ECO:0000256" key="3">
    <source>
        <dbReference type="ARBA" id="ARBA00022527"/>
    </source>
</evidence>
<feature type="domain" description="Bulb-type lectin" evidence="23">
    <location>
        <begin position="158"/>
        <end position="280"/>
    </location>
</feature>
<keyword evidence="9 19" id="KW-0547">Nucleotide-binding</keyword>
<evidence type="ECO:0000256" key="2">
    <source>
        <dbReference type="ARBA" id="ARBA00022475"/>
    </source>
</evidence>
<dbReference type="Pfam" id="PF07714">
    <property type="entry name" value="PK_Tyr_Ser-Thr"/>
    <property type="match status" value="1"/>
</dbReference>
<dbReference type="InterPro" id="IPR003609">
    <property type="entry name" value="Pan_app"/>
</dbReference>
<comment type="similarity">
    <text evidence="19">Belongs to the protein kinase superfamily. Ser/Thr protein kinase family.</text>
</comment>
<keyword evidence="2" id="KW-1003">Cell membrane</keyword>
<dbReference type="Pfam" id="PF01453">
    <property type="entry name" value="B_lectin"/>
    <property type="match status" value="1"/>
</dbReference>
<dbReference type="Gene3D" id="3.50.4.10">
    <property type="entry name" value="Hepatocyte Growth Factor"/>
    <property type="match status" value="1"/>
</dbReference>
<comment type="subcellular location">
    <subcellularLocation>
        <location evidence="1">Cell membrane</location>
        <topology evidence="1">Single-pass type I membrane protein</topology>
    </subcellularLocation>
</comment>
<keyword evidence="7" id="KW-0430">Lectin</keyword>
<evidence type="ECO:0000256" key="21">
    <source>
        <dbReference type="SAM" id="Phobius"/>
    </source>
</evidence>
<dbReference type="InterPro" id="IPR000719">
    <property type="entry name" value="Prot_kinase_dom"/>
</dbReference>
<dbReference type="PIRSF" id="PIRSF000641">
    <property type="entry name" value="SRK"/>
    <property type="match status" value="1"/>
</dbReference>
<dbReference type="FunFam" id="2.90.10.10:FF:000016">
    <property type="entry name" value="G-type lectin S-receptor-like serine/threonine-protein kinase"/>
    <property type="match status" value="1"/>
</dbReference>
<dbReference type="PANTHER" id="PTHR47974">
    <property type="entry name" value="OS07G0415500 PROTEIN"/>
    <property type="match status" value="1"/>
</dbReference>
<reference evidence="25" key="2">
    <citation type="journal article" date="2023" name="Int. J. Mol. Sci.">
        <title>De Novo Assembly and Annotation of 11 Diverse Shrub Willow (Salix) Genomes Reveals Novel Gene Organization in Sex-Linked Regions.</title>
        <authorList>
            <person name="Hyden B."/>
            <person name="Feng K."/>
            <person name="Yates T.B."/>
            <person name="Jawdy S."/>
            <person name="Cereghino C."/>
            <person name="Smart L.B."/>
            <person name="Muchero W."/>
        </authorList>
    </citation>
    <scope>NUCLEOTIDE SEQUENCE</scope>
    <source>
        <tissue evidence="25">Shoot tip</tissue>
    </source>
</reference>
<keyword evidence="11 19" id="KW-0067">ATP-binding</keyword>
<gene>
    <name evidence="25" type="ORF">OIU74_029832</name>
</gene>
<comment type="catalytic activity">
    <reaction evidence="17 19">
        <text>L-threonyl-[protein] + ATP = O-phospho-L-threonyl-[protein] + ADP + H(+)</text>
        <dbReference type="Rhea" id="RHEA:46608"/>
        <dbReference type="Rhea" id="RHEA-COMP:11060"/>
        <dbReference type="Rhea" id="RHEA-COMP:11605"/>
        <dbReference type="ChEBI" id="CHEBI:15378"/>
        <dbReference type="ChEBI" id="CHEBI:30013"/>
        <dbReference type="ChEBI" id="CHEBI:30616"/>
        <dbReference type="ChEBI" id="CHEBI:61977"/>
        <dbReference type="ChEBI" id="CHEBI:456216"/>
        <dbReference type="EC" id="2.7.11.1"/>
    </reaction>
</comment>
<evidence type="ECO:0000256" key="11">
    <source>
        <dbReference type="ARBA" id="ARBA00022840"/>
    </source>
</evidence>
<dbReference type="SMART" id="SM00108">
    <property type="entry name" value="B_lectin"/>
    <property type="match status" value="1"/>
</dbReference>
<keyword evidence="6" id="KW-0732">Signal</keyword>
<evidence type="ECO:0000256" key="9">
    <source>
        <dbReference type="ARBA" id="ARBA00022741"/>
    </source>
</evidence>
<comment type="catalytic activity">
    <reaction evidence="18 19">
        <text>L-seryl-[protein] + ATP = O-phospho-L-seryl-[protein] + ADP + H(+)</text>
        <dbReference type="Rhea" id="RHEA:17989"/>
        <dbReference type="Rhea" id="RHEA-COMP:9863"/>
        <dbReference type="Rhea" id="RHEA-COMP:11604"/>
        <dbReference type="ChEBI" id="CHEBI:15378"/>
        <dbReference type="ChEBI" id="CHEBI:29999"/>
        <dbReference type="ChEBI" id="CHEBI:30616"/>
        <dbReference type="ChEBI" id="CHEBI:83421"/>
        <dbReference type="ChEBI" id="CHEBI:456216"/>
        <dbReference type="EC" id="2.7.11.1"/>
    </reaction>
</comment>
<evidence type="ECO:0000256" key="8">
    <source>
        <dbReference type="ARBA" id="ARBA00022737"/>
    </source>
</evidence>
<feature type="domain" description="Protein kinase" evidence="22">
    <location>
        <begin position="451"/>
        <end position="737"/>
    </location>
</feature>
<evidence type="ECO:0000256" key="15">
    <source>
        <dbReference type="ARBA" id="ARBA00023170"/>
    </source>
</evidence>
<dbReference type="InterPro" id="IPR036426">
    <property type="entry name" value="Bulb-type_lectin_dom_sf"/>
</dbReference>
<dbReference type="FunFam" id="2.90.10.10:FF:000032">
    <property type="entry name" value="G-type lectin S-receptor-like serine/threonine-protein kinase SD3-1"/>
    <property type="match status" value="1"/>
</dbReference>
<dbReference type="PANTHER" id="PTHR47974:SF13">
    <property type="entry name" value="G-TYPE LECTIN S-RECEPTOR-LIKE SERINE_THREONINE-PROTEIN KINASE SD3-1"/>
    <property type="match status" value="1"/>
</dbReference>
<dbReference type="Gene3D" id="1.10.510.10">
    <property type="entry name" value="Transferase(Phosphotransferase) domain 1"/>
    <property type="match status" value="2"/>
</dbReference>
<keyword evidence="12 21" id="KW-1133">Transmembrane helix</keyword>
<keyword evidence="13 21" id="KW-0472">Membrane</keyword>
<evidence type="ECO:0000313" key="25">
    <source>
        <dbReference type="EMBL" id="KAJ6747450.1"/>
    </source>
</evidence>
<evidence type="ECO:0000256" key="13">
    <source>
        <dbReference type="ARBA" id="ARBA00023136"/>
    </source>
</evidence>
<keyword evidence="4 19" id="KW-0808">Transferase</keyword>
<dbReference type="FunFam" id="1.10.510.10:FF:001016">
    <property type="entry name" value="G-type lectin S-receptor-like serine/threonine-protein kinase SD3-1"/>
    <property type="match status" value="1"/>
</dbReference>
<evidence type="ECO:0000259" key="23">
    <source>
        <dbReference type="PROSITE" id="PS50927"/>
    </source>
</evidence>
<keyword evidence="5 21" id="KW-0812">Transmembrane</keyword>
<evidence type="ECO:0000256" key="16">
    <source>
        <dbReference type="ARBA" id="ARBA00023180"/>
    </source>
</evidence>
<organism evidence="25 26">
    <name type="scientific">Salix koriyanagi</name>
    <dbReference type="NCBI Taxonomy" id="2511006"/>
    <lineage>
        <taxon>Eukaryota</taxon>
        <taxon>Viridiplantae</taxon>
        <taxon>Streptophyta</taxon>
        <taxon>Embryophyta</taxon>
        <taxon>Tracheophyta</taxon>
        <taxon>Spermatophyta</taxon>
        <taxon>Magnoliopsida</taxon>
        <taxon>eudicotyledons</taxon>
        <taxon>Gunneridae</taxon>
        <taxon>Pentapetalae</taxon>
        <taxon>rosids</taxon>
        <taxon>fabids</taxon>
        <taxon>Malpighiales</taxon>
        <taxon>Salicaceae</taxon>
        <taxon>Saliceae</taxon>
        <taxon>Salix</taxon>
    </lineage>
</organism>
<evidence type="ECO:0000256" key="19">
    <source>
        <dbReference type="PIRNR" id="PIRNR000641"/>
    </source>
</evidence>
<feature type="domain" description="Bulb-type lectin" evidence="23">
    <location>
        <begin position="30"/>
        <end position="155"/>
    </location>
</feature>
<evidence type="ECO:0000256" key="6">
    <source>
        <dbReference type="ARBA" id="ARBA00022729"/>
    </source>
</evidence>
<dbReference type="SMART" id="SM00473">
    <property type="entry name" value="PAN_AP"/>
    <property type="match status" value="1"/>
</dbReference>
<dbReference type="Gene3D" id="3.30.200.20">
    <property type="entry name" value="Phosphorylase Kinase, domain 1"/>
    <property type="match status" value="1"/>
</dbReference>
<feature type="transmembrane region" description="Helical" evidence="21">
    <location>
        <begin position="441"/>
        <end position="464"/>
    </location>
</feature>
<feature type="region of interest" description="Disordered" evidence="20">
    <location>
        <begin position="740"/>
        <end position="768"/>
    </location>
</feature>
<dbReference type="SUPFAM" id="SSF56112">
    <property type="entry name" value="Protein kinase-like (PK-like)"/>
    <property type="match status" value="1"/>
</dbReference>
<evidence type="ECO:0000259" key="22">
    <source>
        <dbReference type="PROSITE" id="PS50011"/>
    </source>
</evidence>
<dbReference type="SUPFAM" id="SSF51110">
    <property type="entry name" value="alpha-D-mannose-specific plant lectins"/>
    <property type="match status" value="2"/>
</dbReference>
<dbReference type="Pfam" id="PF00954">
    <property type="entry name" value="S_locus_glycop"/>
    <property type="match status" value="1"/>
</dbReference>
<evidence type="ECO:0000256" key="5">
    <source>
        <dbReference type="ARBA" id="ARBA00022692"/>
    </source>
</evidence>
<dbReference type="InterPro" id="IPR024171">
    <property type="entry name" value="SRK-like_kinase"/>
</dbReference>
<sequence length="768" mass="86007">MLEQGNFLFRSPFLLCIFFWSFLFPVAVSHIPLGSKLFVEENNLWVSPGGGFAIGFVNRSDQPYQYSLGIRFNSKSIPVPKQTVVWVAGADVTVGNKSYFQLCQNGELVLVDSLRGVTVWTTNTSELAVVSALLRDDGNLVLLNRNQEVVWQSFDNPSDTLLPGQNLLVHKTLRAASRNSVSSYYSLNMNASGQLQLKWESDVIYWSSYWSRGNPSSSNLSAVLTSGGVLQLVDQNQKPAWSVFGEDHNDSVNFRLLKLDIDGNLRMYSWVEATASWRSVWQAVENQCNVFATCGEHGICVFNASGSPECQCPFKTRSSPNSKCFALNCESNYSMDTYEHTFLYGIYPPNESITITSLQQCKELCKQDPACTAATFTNDGTAQCRMKTSPYFSGHQNPSLSSISFVKKCSDPIAVNPHVLGSSPAQSPPVNRSHGLCISCLIGAASGTFVLFVIVQLGIGYFIYRKRSQILRKAALAYTNWNSKGLMMLPFTEIKDITGNFKHQIGPGMYRGELPNHQPVAVKDLVNAIEERRFRAVVSRIGSIHHKNLVKLDGYCCELGHRYLVYEFVKNGSVDKYIEDDELSQRLTWKRRVDICVTVARAICYLHTGCREFISHGNLKCSNVILDKNYEPKVSEFGLGTVHPEASYGGEKDVEDFGKMMLILITGRPEIKDAWEWTYEEWIQGRHPEVVVDKRLDGGVDLKELERLLRIAFWCLQTNEHIRPSMGEVVKVLEGTLTVDPPPPPFSHRLSERESPESGSKPPSPTEP</sequence>
<keyword evidence="26" id="KW-1185">Reference proteome</keyword>
<dbReference type="InterPro" id="IPR001480">
    <property type="entry name" value="Bulb-type_lectin_dom"/>
</dbReference>
<protein>
    <recommendedName>
        <fullName evidence="19">Receptor-like serine/threonine-protein kinase</fullName>
        <ecNumber evidence="19">2.7.11.1</ecNumber>
    </recommendedName>
</protein>
<evidence type="ECO:0000256" key="14">
    <source>
        <dbReference type="ARBA" id="ARBA00023157"/>
    </source>
</evidence>
<dbReference type="EC" id="2.7.11.1" evidence="19"/>
<evidence type="ECO:0000256" key="12">
    <source>
        <dbReference type="ARBA" id="ARBA00022989"/>
    </source>
</evidence>
<dbReference type="GO" id="GO:0048544">
    <property type="term" value="P:recognition of pollen"/>
    <property type="evidence" value="ECO:0007669"/>
    <property type="project" value="InterPro"/>
</dbReference>
<evidence type="ECO:0000256" key="17">
    <source>
        <dbReference type="ARBA" id="ARBA00047899"/>
    </source>
</evidence>
<keyword evidence="10 19" id="KW-0418">Kinase</keyword>
<dbReference type="GO" id="GO:0005524">
    <property type="term" value="F:ATP binding"/>
    <property type="evidence" value="ECO:0007669"/>
    <property type="project" value="UniProtKB-KW"/>
</dbReference>
<evidence type="ECO:0000256" key="10">
    <source>
        <dbReference type="ARBA" id="ARBA00022777"/>
    </source>
</evidence>
<dbReference type="PROSITE" id="PS50011">
    <property type="entry name" value="PROTEIN_KINASE_DOM"/>
    <property type="match status" value="1"/>
</dbReference>
<dbReference type="EMBL" id="JAPFFM010000009">
    <property type="protein sequence ID" value="KAJ6747450.1"/>
    <property type="molecule type" value="Genomic_DNA"/>
</dbReference>
<dbReference type="FunFam" id="3.30.200.20:FF:000798">
    <property type="entry name" value="G-type lectin S-receptor-like serine/threonine-protein kinase SD3-1"/>
    <property type="match status" value="1"/>
</dbReference>
<dbReference type="GO" id="GO:0004674">
    <property type="term" value="F:protein serine/threonine kinase activity"/>
    <property type="evidence" value="ECO:0007669"/>
    <property type="project" value="UniProtKB-KW"/>
</dbReference>
<dbReference type="Gene3D" id="2.90.10.10">
    <property type="entry name" value="Bulb-type lectin domain"/>
    <property type="match status" value="2"/>
</dbReference>
<dbReference type="InterPro" id="IPR001245">
    <property type="entry name" value="Ser-Thr/Tyr_kinase_cat_dom"/>
</dbReference>
<dbReference type="Pfam" id="PF00024">
    <property type="entry name" value="PAN_1"/>
    <property type="match status" value="1"/>
</dbReference>
<feature type="domain" description="Apple" evidence="24">
    <location>
        <begin position="329"/>
        <end position="409"/>
    </location>
</feature>
<dbReference type="CDD" id="cd00028">
    <property type="entry name" value="B_lectin"/>
    <property type="match status" value="1"/>
</dbReference>
<dbReference type="InterPro" id="IPR011009">
    <property type="entry name" value="Kinase-like_dom_sf"/>
</dbReference>
<evidence type="ECO:0000259" key="24">
    <source>
        <dbReference type="PROSITE" id="PS50948"/>
    </source>
</evidence>
<proteinExistence type="inferred from homology"/>
<keyword evidence="16" id="KW-0325">Glycoprotein</keyword>
<comment type="caution">
    <text evidence="25">The sequence shown here is derived from an EMBL/GenBank/DDBJ whole genome shotgun (WGS) entry which is preliminary data.</text>
</comment>
<evidence type="ECO:0000256" key="20">
    <source>
        <dbReference type="SAM" id="MobiDB-lite"/>
    </source>
</evidence>
<dbReference type="Proteomes" id="UP001151752">
    <property type="component" value="Chromosome 6"/>
</dbReference>
<dbReference type="PROSITE" id="PS50927">
    <property type="entry name" value="BULB_LECTIN"/>
    <property type="match status" value="2"/>
</dbReference>
<keyword evidence="15" id="KW-0675">Receptor</keyword>
<evidence type="ECO:0000256" key="18">
    <source>
        <dbReference type="ARBA" id="ARBA00048679"/>
    </source>
</evidence>
<evidence type="ECO:0000256" key="4">
    <source>
        <dbReference type="ARBA" id="ARBA00022679"/>
    </source>
</evidence>
<reference evidence="25" key="1">
    <citation type="submission" date="2022-11" db="EMBL/GenBank/DDBJ databases">
        <authorList>
            <person name="Hyden B.L."/>
            <person name="Feng K."/>
            <person name="Yates T."/>
            <person name="Jawdy S."/>
            <person name="Smart L.B."/>
            <person name="Muchero W."/>
        </authorList>
    </citation>
    <scope>NUCLEOTIDE SEQUENCE</scope>
    <source>
        <tissue evidence="25">Shoot tip</tissue>
    </source>
</reference>
<dbReference type="AlphaFoldDB" id="A0A9Q0ZUI1"/>
<dbReference type="PROSITE" id="PS50948">
    <property type="entry name" value="PAN"/>
    <property type="match status" value="1"/>
</dbReference>
<dbReference type="FunFam" id="1.10.510.10:FF:000846">
    <property type="entry name" value="G-type lectin S-receptor-like serine/threonine-protein kinase SD3-1"/>
    <property type="match status" value="1"/>
</dbReference>
<keyword evidence="3 19" id="KW-0723">Serine/threonine-protein kinase</keyword>
<dbReference type="GO" id="GO:0030246">
    <property type="term" value="F:carbohydrate binding"/>
    <property type="evidence" value="ECO:0007669"/>
    <property type="project" value="UniProtKB-KW"/>
</dbReference>
<name>A0A9Q0ZUI1_9ROSI</name>
<keyword evidence="8" id="KW-0677">Repeat</keyword>